<evidence type="ECO:0000313" key="4">
    <source>
        <dbReference type="Proteomes" id="UP000253501"/>
    </source>
</evidence>
<organism evidence="3 4">
    <name type="scientific">Cupriavidus necator</name>
    <name type="common">Alcaligenes eutrophus</name>
    <name type="synonym">Ralstonia eutropha</name>
    <dbReference type="NCBI Taxonomy" id="106590"/>
    <lineage>
        <taxon>Bacteria</taxon>
        <taxon>Pseudomonadati</taxon>
        <taxon>Pseudomonadota</taxon>
        <taxon>Betaproteobacteria</taxon>
        <taxon>Burkholderiales</taxon>
        <taxon>Burkholderiaceae</taxon>
        <taxon>Cupriavidus</taxon>
    </lineage>
</organism>
<dbReference type="Proteomes" id="UP000253501">
    <property type="component" value="Unassembled WGS sequence"/>
</dbReference>
<name>A0A367PKL2_CUPNE</name>
<dbReference type="SUPFAM" id="SSF51182">
    <property type="entry name" value="RmlC-like cupins"/>
    <property type="match status" value="1"/>
</dbReference>
<gene>
    <name evidence="3" type="ORF">DDK22_11120</name>
</gene>
<dbReference type="InterPro" id="IPR014710">
    <property type="entry name" value="RmlC-like_jellyroll"/>
</dbReference>
<keyword evidence="1" id="KW-0732">Signal</keyword>
<feature type="signal peptide" evidence="1">
    <location>
        <begin position="1"/>
        <end position="20"/>
    </location>
</feature>
<dbReference type="Gene3D" id="2.60.120.10">
    <property type="entry name" value="Jelly Rolls"/>
    <property type="match status" value="1"/>
</dbReference>
<dbReference type="PROSITE" id="PS51257">
    <property type="entry name" value="PROKAR_LIPOPROTEIN"/>
    <property type="match status" value="1"/>
</dbReference>
<feature type="chain" id="PRO_5016612008" evidence="1">
    <location>
        <begin position="21"/>
        <end position="155"/>
    </location>
</feature>
<protein>
    <submittedName>
        <fullName evidence="3">Cupin domain-containing protein</fullName>
    </submittedName>
</protein>
<dbReference type="InterPro" id="IPR052538">
    <property type="entry name" value="Flavonoid_dioxygenase-like"/>
</dbReference>
<evidence type="ECO:0000313" key="3">
    <source>
        <dbReference type="EMBL" id="RCJ08449.1"/>
    </source>
</evidence>
<dbReference type="InterPro" id="IPR013096">
    <property type="entry name" value="Cupin_2"/>
</dbReference>
<feature type="domain" description="Cupin type-2" evidence="2">
    <location>
        <begin position="78"/>
        <end position="139"/>
    </location>
</feature>
<evidence type="ECO:0000259" key="2">
    <source>
        <dbReference type="Pfam" id="PF07883"/>
    </source>
</evidence>
<sequence length="155" mass="16095">MHRFVALAAVPIAFACGYLAAHTGLPPAHAQTPPATLAPQIINLVAMSNEDIGPQVPNMGTLRTKGLVATQQGTIAVQSGNVPKHYHTSADEIQYVISGKGTFWLGSEQREVGPGDLIVIPKGVAHAGSIATSGDFKSLAIKMPPQAAGDTHMLP</sequence>
<dbReference type="PANTHER" id="PTHR43346:SF1">
    <property type="entry name" value="QUERCETIN 2,3-DIOXYGENASE-RELATED"/>
    <property type="match status" value="1"/>
</dbReference>
<dbReference type="Pfam" id="PF07883">
    <property type="entry name" value="Cupin_2"/>
    <property type="match status" value="1"/>
</dbReference>
<dbReference type="RefSeq" id="WP_114132005.1">
    <property type="nucleotide sequence ID" value="NZ_CP068436.1"/>
</dbReference>
<dbReference type="AlphaFoldDB" id="A0A367PKL2"/>
<dbReference type="PANTHER" id="PTHR43346">
    <property type="entry name" value="LIGAND BINDING DOMAIN PROTEIN, PUTATIVE (AFU_ORTHOLOGUE AFUA_6G14370)-RELATED"/>
    <property type="match status" value="1"/>
</dbReference>
<accession>A0A367PKL2</accession>
<dbReference type="EMBL" id="QDHA01000024">
    <property type="protein sequence ID" value="RCJ08449.1"/>
    <property type="molecule type" value="Genomic_DNA"/>
</dbReference>
<proteinExistence type="predicted"/>
<reference evidence="3 4" key="1">
    <citation type="submission" date="2018-04" db="EMBL/GenBank/DDBJ databases">
        <title>Cupriavidus necator CR12 genome sequencing and assembly.</title>
        <authorList>
            <person name="Ben Fekih I."/>
            <person name="Mazhar H.S."/>
            <person name="Bello S.K."/>
            <person name="Rensing C."/>
        </authorList>
    </citation>
    <scope>NUCLEOTIDE SEQUENCE [LARGE SCALE GENOMIC DNA]</scope>
    <source>
        <strain evidence="3 4">CR12</strain>
    </source>
</reference>
<dbReference type="InterPro" id="IPR011051">
    <property type="entry name" value="RmlC_Cupin_sf"/>
</dbReference>
<comment type="caution">
    <text evidence="3">The sequence shown here is derived from an EMBL/GenBank/DDBJ whole genome shotgun (WGS) entry which is preliminary data.</text>
</comment>
<evidence type="ECO:0000256" key="1">
    <source>
        <dbReference type="SAM" id="SignalP"/>
    </source>
</evidence>